<evidence type="ECO:0000256" key="2">
    <source>
        <dbReference type="SAM" id="Phobius"/>
    </source>
</evidence>
<feature type="transmembrane region" description="Helical" evidence="2">
    <location>
        <begin position="12"/>
        <end position="30"/>
    </location>
</feature>
<dbReference type="InterPro" id="IPR051311">
    <property type="entry name" value="DedA_domain"/>
</dbReference>
<feature type="transmembrane region" description="Helical" evidence="2">
    <location>
        <begin position="129"/>
        <end position="151"/>
    </location>
</feature>
<protein>
    <submittedName>
        <fullName evidence="4">DedA family protein</fullName>
    </submittedName>
</protein>
<evidence type="ECO:0000313" key="4">
    <source>
        <dbReference type="EMBL" id="MFC4559913.1"/>
    </source>
</evidence>
<dbReference type="EMBL" id="JBHSFU010000014">
    <property type="protein sequence ID" value="MFC4559913.1"/>
    <property type="molecule type" value="Genomic_DNA"/>
</dbReference>
<evidence type="ECO:0000256" key="1">
    <source>
        <dbReference type="ARBA" id="ARBA00010792"/>
    </source>
</evidence>
<evidence type="ECO:0000259" key="3">
    <source>
        <dbReference type="Pfam" id="PF09335"/>
    </source>
</evidence>
<feature type="transmembrane region" description="Helical" evidence="2">
    <location>
        <begin position="50"/>
        <end position="73"/>
    </location>
</feature>
<gene>
    <name evidence="4" type="ORF">ACFO3D_17260</name>
</gene>
<evidence type="ECO:0000313" key="5">
    <source>
        <dbReference type="Proteomes" id="UP001595989"/>
    </source>
</evidence>
<proteinExistence type="inferred from homology"/>
<accession>A0ABV9DP83</accession>
<dbReference type="InterPro" id="IPR032816">
    <property type="entry name" value="VTT_dom"/>
</dbReference>
<sequence length="199" mass="22887">MLQFIVDVINQLGYWGLFLSLAVEASSIPFPGGLVTLTFAYILNISFMQVIWFTITGSAVYAVFSLIPFFIGYKMEDKLKEKLNKKKIERAQRWFNRFGIWTIAISRPLGLGNYISYAAGISKVKLWKFLSLTILGILPWTFIMLWVGSIGKFKSVKKLMEDVQLYGLIFLVLAIVAYLLYRRHKKNNHKSQTPSEQTQ</sequence>
<name>A0ABV9DP83_9BACI</name>
<dbReference type="PANTHER" id="PTHR42709">
    <property type="entry name" value="ALKALINE PHOSPHATASE LIKE PROTEIN"/>
    <property type="match status" value="1"/>
</dbReference>
<comment type="caution">
    <text evidence="4">The sequence shown here is derived from an EMBL/GenBank/DDBJ whole genome shotgun (WGS) entry which is preliminary data.</text>
</comment>
<dbReference type="Proteomes" id="UP001595989">
    <property type="component" value="Unassembled WGS sequence"/>
</dbReference>
<keyword evidence="2" id="KW-1133">Transmembrane helix</keyword>
<feature type="transmembrane region" description="Helical" evidence="2">
    <location>
        <begin position="163"/>
        <end position="181"/>
    </location>
</feature>
<comment type="similarity">
    <text evidence="1">Belongs to the DedA family.</text>
</comment>
<keyword evidence="5" id="KW-1185">Reference proteome</keyword>
<keyword evidence="2" id="KW-0812">Transmembrane</keyword>
<dbReference type="Pfam" id="PF09335">
    <property type="entry name" value="VTT_dom"/>
    <property type="match status" value="1"/>
</dbReference>
<dbReference type="RefSeq" id="WP_390299030.1">
    <property type="nucleotide sequence ID" value="NZ_JBHSFU010000014.1"/>
</dbReference>
<reference evidence="5" key="1">
    <citation type="journal article" date="2019" name="Int. J. Syst. Evol. Microbiol.">
        <title>The Global Catalogue of Microorganisms (GCM) 10K type strain sequencing project: providing services to taxonomists for standard genome sequencing and annotation.</title>
        <authorList>
            <consortium name="The Broad Institute Genomics Platform"/>
            <consortium name="The Broad Institute Genome Sequencing Center for Infectious Disease"/>
            <person name="Wu L."/>
            <person name="Ma J."/>
        </authorList>
    </citation>
    <scope>NUCLEOTIDE SEQUENCE [LARGE SCALE GENOMIC DNA]</scope>
    <source>
        <strain evidence="5">CGMCC 4.7426</strain>
    </source>
</reference>
<organism evidence="4 5">
    <name type="scientific">Virgibacillus kekensis</name>
    <dbReference type="NCBI Taxonomy" id="202261"/>
    <lineage>
        <taxon>Bacteria</taxon>
        <taxon>Bacillati</taxon>
        <taxon>Bacillota</taxon>
        <taxon>Bacilli</taxon>
        <taxon>Bacillales</taxon>
        <taxon>Bacillaceae</taxon>
        <taxon>Virgibacillus</taxon>
    </lineage>
</organism>
<feature type="domain" description="VTT" evidence="3">
    <location>
        <begin position="31"/>
        <end position="149"/>
    </location>
</feature>
<dbReference type="PANTHER" id="PTHR42709:SF9">
    <property type="entry name" value="ALKALINE PHOSPHATASE LIKE PROTEIN"/>
    <property type="match status" value="1"/>
</dbReference>
<keyword evidence="2" id="KW-0472">Membrane</keyword>